<dbReference type="AlphaFoldDB" id="A0AAU1LVF2"/>
<protein>
    <submittedName>
        <fullName evidence="1">Uncharacterized protein</fullName>
    </submittedName>
</protein>
<sequence length="341" mass="35729">MGRTGTDHTKRRRAWLVTAGVCALAVVAGVTVATNTNVLGPRDLCDGRLSSEDAGKSLDGFGRVTGKINYADGCFVEQSGWLPGTKDARVALEPMSVNAVDPFGRKVWDMSGAQNILPGALPGAFDQDGNGWVSLPPDCTPIAAGTAQGSRTVLHVNVEQGDVDPVELARLARGAARELAVDHDCIPPAEEPGSAGTDLLEASAVTRSDPAEVCGLTGFTLAATAPAGSPLQEQTSGSRDDAWFCDLSLEQPTTGLDKDQEHGAFARLAIIQNPALAPSAKERGFEHAVCGGKETYFATDSLTFEWASPETEKERAAAAFFPKSDVQNRFTAAARTALACD</sequence>
<name>A0AAU1LVF2_9ACTN</name>
<reference evidence="1" key="1">
    <citation type="submission" date="2022-10" db="EMBL/GenBank/DDBJ databases">
        <title>The complete genomes of actinobacterial strains from the NBC collection.</title>
        <authorList>
            <person name="Joergensen T.S."/>
            <person name="Alvarez Arevalo M."/>
            <person name="Sterndorff E.B."/>
            <person name="Faurdal D."/>
            <person name="Vuksanovic O."/>
            <person name="Mourched A.-S."/>
            <person name="Charusanti P."/>
            <person name="Shaw S."/>
            <person name="Blin K."/>
            <person name="Weber T."/>
        </authorList>
    </citation>
    <scope>NUCLEOTIDE SEQUENCE</scope>
    <source>
        <strain evidence="1">NBC_00148</strain>
    </source>
</reference>
<dbReference type="EMBL" id="CP108169">
    <property type="protein sequence ID" value="WTQ75158.1"/>
    <property type="molecule type" value="Genomic_DNA"/>
</dbReference>
<proteinExistence type="predicted"/>
<accession>A0AAU1LVF2</accession>
<gene>
    <name evidence="1" type="ORF">OG222_19635</name>
</gene>
<evidence type="ECO:0000313" key="1">
    <source>
        <dbReference type="EMBL" id="WTQ75158.1"/>
    </source>
</evidence>
<organism evidence="1">
    <name type="scientific">Streptomyces sp. NBC_00148</name>
    <dbReference type="NCBI Taxonomy" id="2903626"/>
    <lineage>
        <taxon>Bacteria</taxon>
        <taxon>Bacillati</taxon>
        <taxon>Actinomycetota</taxon>
        <taxon>Actinomycetes</taxon>
        <taxon>Kitasatosporales</taxon>
        <taxon>Streptomycetaceae</taxon>
        <taxon>Streptomyces</taxon>
    </lineage>
</organism>